<evidence type="ECO:0000313" key="1">
    <source>
        <dbReference type="EMBL" id="MBA9077112.1"/>
    </source>
</evidence>
<sequence length="202" mass="23481">MADFHARQASKEEKRSWKAEFTVDEWNRIPLLKVCACFAQDLGALERFGMRPYHGVLLSGPPSVGKTHILKLLRLFRNEWGRDRSFGLKSAQSIMHDFETEGPASIQRTAKTMYNGRFMEFAFDDILSERRGRYYGGQEVDTTAELVNIRAELFDSHSLLTHFTTNYRRDRLEQEYGKRTTERILGMCDPVVFPAESTCHRY</sequence>
<dbReference type="SUPFAM" id="SSF52540">
    <property type="entry name" value="P-loop containing nucleoside triphosphate hydrolases"/>
    <property type="match status" value="1"/>
</dbReference>
<evidence type="ECO:0000313" key="2">
    <source>
        <dbReference type="Proteomes" id="UP000563094"/>
    </source>
</evidence>
<keyword evidence="2" id="KW-1185">Reference proteome</keyword>
<dbReference type="InterPro" id="IPR027417">
    <property type="entry name" value="P-loop_NTPase"/>
</dbReference>
<proteinExistence type="predicted"/>
<reference evidence="1 2" key="1">
    <citation type="submission" date="2020-08" db="EMBL/GenBank/DDBJ databases">
        <title>Genomic Encyclopedia of Type Strains, Phase IV (KMG-IV): sequencing the most valuable type-strain genomes for metagenomic binning, comparative biology and taxonomic classification.</title>
        <authorList>
            <person name="Goeker M."/>
        </authorList>
    </citation>
    <scope>NUCLEOTIDE SEQUENCE [LARGE SCALE GENOMIC DNA]</scope>
    <source>
        <strain evidence="1 2">DSM 29854</strain>
    </source>
</reference>
<comment type="caution">
    <text evidence="1">The sequence shown here is derived from an EMBL/GenBank/DDBJ whole genome shotgun (WGS) entry which is preliminary data.</text>
</comment>
<accession>A0A839GDW8</accession>
<dbReference type="EMBL" id="JACJIQ010000006">
    <property type="protein sequence ID" value="MBA9077112.1"/>
    <property type="molecule type" value="Genomic_DNA"/>
</dbReference>
<protein>
    <recommendedName>
        <fullName evidence="3">ATPase AAA-type core domain-containing protein</fullName>
    </recommendedName>
</protein>
<dbReference type="Gene3D" id="3.40.50.300">
    <property type="entry name" value="P-loop containing nucleotide triphosphate hydrolases"/>
    <property type="match status" value="1"/>
</dbReference>
<organism evidence="1 2">
    <name type="scientific">Rufibacter quisquiliarum</name>
    <dbReference type="NCBI Taxonomy" id="1549639"/>
    <lineage>
        <taxon>Bacteria</taxon>
        <taxon>Pseudomonadati</taxon>
        <taxon>Bacteroidota</taxon>
        <taxon>Cytophagia</taxon>
        <taxon>Cytophagales</taxon>
        <taxon>Hymenobacteraceae</taxon>
        <taxon>Rufibacter</taxon>
    </lineage>
</organism>
<dbReference type="RefSeq" id="WP_182512747.1">
    <property type="nucleotide sequence ID" value="NZ_JACJIQ010000006.1"/>
</dbReference>
<evidence type="ECO:0008006" key="3">
    <source>
        <dbReference type="Google" id="ProtNLM"/>
    </source>
</evidence>
<dbReference type="AlphaFoldDB" id="A0A839GDW8"/>
<dbReference type="Proteomes" id="UP000563094">
    <property type="component" value="Unassembled WGS sequence"/>
</dbReference>
<gene>
    <name evidence="1" type="ORF">FHS90_001823</name>
</gene>
<name>A0A839GDW8_9BACT</name>